<proteinExistence type="predicted"/>
<sequence>MSIQDDVERGKQTSVYINGVTKTMRNANNRDEASELSYENNTTQIGIGYQLSFFPKRFIAKLRTFRDALTSKQMQKLYESEKVAYGY</sequence>
<keyword evidence="2" id="KW-1185">Reference proteome</keyword>
<reference evidence="1 2" key="1">
    <citation type="submission" date="2016-08" db="EMBL/GenBank/DDBJ databases">
        <title>Identification and validation of antigenic proteins from Pajaroellobacter abortibovis using de-novo genome sequence assembly and reverse vaccinology.</title>
        <authorList>
            <person name="Welly B.T."/>
            <person name="Miller M.R."/>
            <person name="Stott J.L."/>
            <person name="Blanchard M.T."/>
            <person name="Islas-Trejo A.D."/>
            <person name="O'Rourke S.M."/>
            <person name="Young A.E."/>
            <person name="Medrano J.F."/>
            <person name="Van Eenennaam A.L."/>
        </authorList>
    </citation>
    <scope>NUCLEOTIDE SEQUENCE [LARGE SCALE GENOMIC DNA]</scope>
    <source>
        <strain evidence="1 2">BTF92-0548A/99-0131</strain>
    </source>
</reference>
<name>A0A1L6MXQ3_9BACT</name>
<evidence type="ECO:0000313" key="1">
    <source>
        <dbReference type="EMBL" id="APS00178.1"/>
    </source>
</evidence>
<protein>
    <submittedName>
        <fullName evidence="1">Uncharacterized protein</fullName>
    </submittedName>
</protein>
<dbReference type="KEGG" id="pabo:BCY86_05405"/>
<dbReference type="Proteomes" id="UP000185544">
    <property type="component" value="Chromosome"/>
</dbReference>
<accession>A0A1L6MXQ3</accession>
<organism evidence="1 2">
    <name type="scientific">Pajaroellobacter abortibovis</name>
    <dbReference type="NCBI Taxonomy" id="1882918"/>
    <lineage>
        <taxon>Bacteria</taxon>
        <taxon>Pseudomonadati</taxon>
        <taxon>Myxococcota</taxon>
        <taxon>Polyangia</taxon>
        <taxon>Polyangiales</taxon>
        <taxon>Polyangiaceae</taxon>
    </lineage>
</organism>
<dbReference type="Gene3D" id="2.60.120.200">
    <property type="match status" value="1"/>
</dbReference>
<evidence type="ECO:0000313" key="2">
    <source>
        <dbReference type="Proteomes" id="UP000185544"/>
    </source>
</evidence>
<gene>
    <name evidence="1" type="ORF">BCY86_05405</name>
</gene>
<dbReference type="EMBL" id="CP016908">
    <property type="protein sequence ID" value="APS00178.1"/>
    <property type="molecule type" value="Genomic_DNA"/>
</dbReference>
<dbReference type="AlphaFoldDB" id="A0A1L6MXQ3"/>